<keyword evidence="11" id="KW-0675">Receptor</keyword>
<dbReference type="InterPro" id="IPR050125">
    <property type="entry name" value="GPCR_opsins"/>
</dbReference>
<dbReference type="PRINTS" id="PR00237">
    <property type="entry name" value="GPCRRHODOPSN"/>
</dbReference>
<evidence type="ECO:0000256" key="6">
    <source>
        <dbReference type="ARBA" id="ARBA00022989"/>
    </source>
</evidence>
<dbReference type="Pfam" id="PF00001">
    <property type="entry name" value="7tm_1"/>
    <property type="match status" value="1"/>
</dbReference>
<organism evidence="16 17">
    <name type="scientific">Anas platyrhynchos platyrhynchos</name>
    <name type="common">Northern mallard</name>
    <dbReference type="NCBI Taxonomy" id="8840"/>
    <lineage>
        <taxon>Eukaryota</taxon>
        <taxon>Metazoa</taxon>
        <taxon>Chordata</taxon>
        <taxon>Craniata</taxon>
        <taxon>Vertebrata</taxon>
        <taxon>Euteleostomi</taxon>
        <taxon>Archelosauria</taxon>
        <taxon>Archosauria</taxon>
        <taxon>Dinosauria</taxon>
        <taxon>Saurischia</taxon>
        <taxon>Theropoda</taxon>
        <taxon>Coelurosauria</taxon>
        <taxon>Aves</taxon>
        <taxon>Neognathae</taxon>
        <taxon>Galloanserae</taxon>
        <taxon>Anseriformes</taxon>
        <taxon>Anatidae</taxon>
        <taxon>Anatinae</taxon>
        <taxon>Anas</taxon>
    </lineage>
</organism>
<keyword evidence="12" id="KW-0325">Glycoprotein</keyword>
<dbReference type="PRINTS" id="PR01244">
    <property type="entry name" value="PEROPSIN"/>
</dbReference>
<evidence type="ECO:0000256" key="4">
    <source>
        <dbReference type="ARBA" id="ARBA00022692"/>
    </source>
</evidence>
<evidence type="ECO:0000256" key="9">
    <source>
        <dbReference type="ARBA" id="ARBA00023136"/>
    </source>
</evidence>
<dbReference type="AlphaFoldDB" id="A0A493TG79"/>
<keyword evidence="9 14" id="KW-0472">Membrane</keyword>
<evidence type="ECO:0000256" key="1">
    <source>
        <dbReference type="ARBA" id="ARBA00004141"/>
    </source>
</evidence>
<evidence type="ECO:0000256" key="5">
    <source>
        <dbReference type="ARBA" id="ARBA00022925"/>
    </source>
</evidence>
<keyword evidence="2" id="KW-0600">Photoreceptor protein</keyword>
<proteinExistence type="predicted"/>
<keyword evidence="6 14" id="KW-1133">Transmembrane helix</keyword>
<dbReference type="SUPFAM" id="SSF81321">
    <property type="entry name" value="Family A G protein-coupled receptor-like"/>
    <property type="match status" value="1"/>
</dbReference>
<keyword evidence="3" id="KW-0716">Sensory transduction</keyword>
<keyword evidence="17" id="KW-1185">Reference proteome</keyword>
<reference evidence="16" key="2">
    <citation type="submission" date="2025-08" db="UniProtKB">
        <authorList>
            <consortium name="Ensembl"/>
        </authorList>
    </citation>
    <scope>IDENTIFICATION</scope>
</reference>
<dbReference type="GeneTree" id="ENSGT01120000271854"/>
<keyword evidence="8" id="KW-0297">G-protein coupled receptor</keyword>
<evidence type="ECO:0000256" key="14">
    <source>
        <dbReference type="SAM" id="Phobius"/>
    </source>
</evidence>
<feature type="transmembrane region" description="Helical" evidence="14">
    <location>
        <begin position="429"/>
        <end position="450"/>
    </location>
</feature>
<dbReference type="InterPro" id="IPR000276">
    <property type="entry name" value="GPCR_Rhodpsn"/>
</dbReference>
<keyword evidence="7" id="KW-0157">Chromophore</keyword>
<evidence type="ECO:0000259" key="15">
    <source>
        <dbReference type="PROSITE" id="PS50262"/>
    </source>
</evidence>
<dbReference type="Proteomes" id="UP000016666">
    <property type="component" value="Chromosome 2"/>
</dbReference>
<sequence length="596" mass="64413">MMSRDGLSRSAGNIPVFMAMIRGLVLSGCVSPQCRALLLLLLFPARSARPQLLSRTRRIWGKASPGGTGGTWPAPARCGAAGLGSPCPAEPPGGPGCPGLGSSAAARLRGAQQRGWGRGAAGASWGCPEPAGAVGDSRGEPAPEALRCSCGERLCMGPFFSNSTFQSKITEEADIVVGICYMVFGICSLCGNSILLYVSYKKKNLLKPAEYFIINLSISDLGMTLTLYPLAVTSSLSHRWLYGKHICLFYAFCGVLFGICSLSTLTLLSIVCCLKICFPAYGNRFRREHGQILIACAWTYAAIFACSPLAHWGEYGEEPYGTACCIDWRSTNIDVMSMSYTVVLFVFCFILPCGVIITSYTLILITVKGSRRAVEQHVSGPTRMNNVQTITAKLSIAVCIGFFAAWSPYAIIAMWAAFGSIDKIPPLAFAVPAVFAKSSTLYNPVVYLLLKPNFRSTIAKDFTVLQQLCIGSCFCVKMLQTFRSTLNTSLRTFKGKSESSCNALPIVEGCSYFPSEKHGDTFEYFKSCPKCCQEKISAMGSPSQEITALENSLQVKMRQGSKKSVKVVVQGEKSTELENLEITLEAVPVHCAFTDL</sequence>
<dbReference type="STRING" id="8840.ENSAPLP00000024897"/>
<evidence type="ECO:0000256" key="7">
    <source>
        <dbReference type="ARBA" id="ARBA00022991"/>
    </source>
</evidence>
<feature type="transmembrane region" description="Helical" evidence="14">
    <location>
        <begin position="290"/>
        <end position="310"/>
    </location>
</feature>
<feature type="transmembrane region" description="Helical" evidence="14">
    <location>
        <begin position="210"/>
        <end position="228"/>
    </location>
</feature>
<evidence type="ECO:0000256" key="3">
    <source>
        <dbReference type="ARBA" id="ARBA00022606"/>
    </source>
</evidence>
<dbReference type="InterPro" id="IPR002962">
    <property type="entry name" value="Peropsin"/>
</dbReference>
<evidence type="ECO:0000256" key="12">
    <source>
        <dbReference type="ARBA" id="ARBA00023180"/>
    </source>
</evidence>
<feature type="transmembrane region" description="Helical" evidence="14">
    <location>
        <begin position="394"/>
        <end position="417"/>
    </location>
</feature>
<name>A0A493TG79_ANAPP</name>
<reference evidence="16" key="3">
    <citation type="submission" date="2025-09" db="UniProtKB">
        <authorList>
            <consortium name="Ensembl"/>
        </authorList>
    </citation>
    <scope>IDENTIFICATION</scope>
</reference>
<dbReference type="GO" id="GO:0004930">
    <property type="term" value="F:G protein-coupled receptor activity"/>
    <property type="evidence" value="ECO:0007669"/>
    <property type="project" value="UniProtKB-KW"/>
</dbReference>
<evidence type="ECO:0000256" key="11">
    <source>
        <dbReference type="ARBA" id="ARBA00023170"/>
    </source>
</evidence>
<comment type="subcellular location">
    <subcellularLocation>
        <location evidence="1">Membrane</location>
        <topology evidence="1">Multi-pass membrane protein</topology>
    </subcellularLocation>
</comment>
<keyword evidence="10" id="KW-1015">Disulfide bond</keyword>
<dbReference type="PROSITE" id="PS00238">
    <property type="entry name" value="OPSIN"/>
    <property type="match status" value="1"/>
</dbReference>
<feature type="transmembrane region" description="Helical" evidence="14">
    <location>
        <begin position="342"/>
        <end position="367"/>
    </location>
</feature>
<accession>A0A493TG79</accession>
<reference evidence="16 17" key="1">
    <citation type="submission" date="2017-10" db="EMBL/GenBank/DDBJ databases">
        <title>A new Pekin duck reference genome.</title>
        <authorList>
            <person name="Hou Z.-C."/>
            <person name="Zhou Z.-K."/>
            <person name="Zhu F."/>
            <person name="Hou S.-S."/>
        </authorList>
    </citation>
    <scope>NUCLEOTIDE SEQUENCE [LARGE SCALE GENOMIC DNA]</scope>
</reference>
<protein>
    <recommendedName>
        <fullName evidence="15">G-protein coupled receptors family 1 profile domain-containing protein</fullName>
    </recommendedName>
</protein>
<dbReference type="GO" id="GO:0009881">
    <property type="term" value="F:photoreceptor activity"/>
    <property type="evidence" value="ECO:0007669"/>
    <property type="project" value="UniProtKB-KW"/>
</dbReference>
<dbReference type="InterPro" id="IPR027430">
    <property type="entry name" value="Retinal_BS"/>
</dbReference>
<dbReference type="FunFam" id="1.20.1070.10:FF:000219">
    <property type="entry name" value="Opsin 5-like 2"/>
    <property type="match status" value="1"/>
</dbReference>
<dbReference type="GO" id="GO:0007601">
    <property type="term" value="P:visual perception"/>
    <property type="evidence" value="ECO:0007669"/>
    <property type="project" value="InterPro"/>
</dbReference>
<dbReference type="Gene3D" id="1.20.1070.10">
    <property type="entry name" value="Rhodopsin 7-helix transmembrane proteins"/>
    <property type="match status" value="1"/>
</dbReference>
<evidence type="ECO:0000256" key="10">
    <source>
        <dbReference type="ARBA" id="ARBA00023157"/>
    </source>
</evidence>
<evidence type="ECO:0000256" key="8">
    <source>
        <dbReference type="ARBA" id="ARBA00023040"/>
    </source>
</evidence>
<evidence type="ECO:0000256" key="13">
    <source>
        <dbReference type="ARBA" id="ARBA00023224"/>
    </source>
</evidence>
<dbReference type="PROSITE" id="PS50262">
    <property type="entry name" value="G_PROTEIN_RECEP_F1_2"/>
    <property type="match status" value="1"/>
</dbReference>
<feature type="transmembrane region" description="Helical" evidence="14">
    <location>
        <begin position="248"/>
        <end position="278"/>
    </location>
</feature>
<dbReference type="PANTHER" id="PTHR24240">
    <property type="entry name" value="OPSIN"/>
    <property type="match status" value="1"/>
</dbReference>
<evidence type="ECO:0000256" key="2">
    <source>
        <dbReference type="ARBA" id="ARBA00022543"/>
    </source>
</evidence>
<dbReference type="GO" id="GO:0007602">
    <property type="term" value="P:phototransduction"/>
    <property type="evidence" value="ECO:0007669"/>
    <property type="project" value="UniProtKB-KW"/>
</dbReference>
<dbReference type="CDD" id="cd15074">
    <property type="entry name" value="7tmA_Opsin5_neuropsin"/>
    <property type="match status" value="1"/>
</dbReference>
<keyword evidence="4 14" id="KW-0812">Transmembrane</keyword>
<dbReference type="InterPro" id="IPR017452">
    <property type="entry name" value="GPCR_Rhodpsn_7TM"/>
</dbReference>
<feature type="transmembrane region" description="Helical" evidence="14">
    <location>
        <begin position="175"/>
        <end position="198"/>
    </location>
</feature>
<evidence type="ECO:0000313" key="16">
    <source>
        <dbReference type="Ensembl" id="ENSAPLP00000024897.1"/>
    </source>
</evidence>
<dbReference type="Ensembl" id="ENSAPLT00000038354.1">
    <property type="protein sequence ID" value="ENSAPLP00000024897.1"/>
    <property type="gene ID" value="ENSAPLG00000030375.1"/>
</dbReference>
<feature type="domain" description="G-protein coupled receptors family 1 profile" evidence="15">
    <location>
        <begin position="191"/>
        <end position="447"/>
    </location>
</feature>
<keyword evidence="5" id="KW-0681">Retinal protein</keyword>
<dbReference type="OMA" id="LSHRWLY"/>
<evidence type="ECO:0000313" key="17">
    <source>
        <dbReference type="Proteomes" id="UP000016666"/>
    </source>
</evidence>
<dbReference type="GO" id="GO:0016020">
    <property type="term" value="C:membrane"/>
    <property type="evidence" value="ECO:0007669"/>
    <property type="project" value="UniProtKB-SubCell"/>
</dbReference>
<keyword evidence="13" id="KW-0807">Transducer</keyword>